<evidence type="ECO:0000256" key="1">
    <source>
        <dbReference type="SAM" id="SignalP"/>
    </source>
</evidence>
<dbReference type="RefSeq" id="WP_187709237.1">
    <property type="nucleotide sequence ID" value="NZ_CP060782.1"/>
</dbReference>
<organism evidence="2 3">
    <name type="scientific">Sphingomonas sediminicola</name>
    <dbReference type="NCBI Taxonomy" id="386874"/>
    <lineage>
        <taxon>Bacteria</taxon>
        <taxon>Pseudomonadati</taxon>
        <taxon>Pseudomonadota</taxon>
        <taxon>Alphaproteobacteria</taxon>
        <taxon>Sphingomonadales</taxon>
        <taxon>Sphingomonadaceae</taxon>
        <taxon>Sphingomonas</taxon>
    </lineage>
</organism>
<name>A0ABX6T9R1_9SPHN</name>
<feature type="signal peptide" evidence="1">
    <location>
        <begin position="1"/>
        <end position="22"/>
    </location>
</feature>
<accession>A0ABX6T9R1</accession>
<dbReference type="EMBL" id="CP060782">
    <property type="protein sequence ID" value="QNP46284.1"/>
    <property type="molecule type" value="Genomic_DNA"/>
</dbReference>
<evidence type="ECO:0000313" key="3">
    <source>
        <dbReference type="Proteomes" id="UP000516105"/>
    </source>
</evidence>
<keyword evidence="1" id="KW-0732">Signal</keyword>
<protein>
    <recommendedName>
        <fullName evidence="4">DUF1311 domain-containing protein</fullName>
    </recommendedName>
</protein>
<dbReference type="Proteomes" id="UP000516105">
    <property type="component" value="Chromosome"/>
</dbReference>
<reference evidence="2 3" key="1">
    <citation type="submission" date="2020-08" db="EMBL/GenBank/DDBJ databases">
        <title>Genome sequence of Sphingomonas sediminicola KACC 15039T.</title>
        <authorList>
            <person name="Hyun D.-W."/>
            <person name="Bae J.-W."/>
        </authorList>
    </citation>
    <scope>NUCLEOTIDE SEQUENCE [LARGE SCALE GENOMIC DNA]</scope>
    <source>
        <strain evidence="2 3">KACC 15039</strain>
    </source>
</reference>
<feature type="chain" id="PRO_5046169523" description="DUF1311 domain-containing protein" evidence="1">
    <location>
        <begin position="23"/>
        <end position="103"/>
    </location>
</feature>
<evidence type="ECO:0008006" key="4">
    <source>
        <dbReference type="Google" id="ProtNLM"/>
    </source>
</evidence>
<gene>
    <name evidence="2" type="ORF">H9L14_03430</name>
</gene>
<sequence>MMRKLGLLIACGAAVLGTAAMAHDTATGFSSRGACEAASASMSNAEQDWLVETFPQLFDTAGEASSFLTKAWTCDLNASDGQFYITDHIEEILGSRWFDRRNH</sequence>
<keyword evidence="3" id="KW-1185">Reference proteome</keyword>
<evidence type="ECO:0000313" key="2">
    <source>
        <dbReference type="EMBL" id="QNP46284.1"/>
    </source>
</evidence>
<proteinExistence type="predicted"/>